<keyword evidence="3" id="KW-1185">Reference proteome</keyword>
<feature type="non-terminal residue" evidence="2">
    <location>
        <position position="1"/>
    </location>
</feature>
<sequence length="57" mass="6487">SLLKLSFVESLLVSAIVCDVVAYWSRHLWCRACWGRHSFCRLLKPSFIVSSFIGANI</sequence>
<keyword evidence="1" id="KW-0732">Signal</keyword>
<evidence type="ECO:0000313" key="3">
    <source>
        <dbReference type="Proteomes" id="UP000789405"/>
    </source>
</evidence>
<feature type="chain" id="PRO_5040234634" evidence="1">
    <location>
        <begin position="23"/>
        <end position="57"/>
    </location>
</feature>
<dbReference type="AlphaFoldDB" id="A0A9N9CM41"/>
<name>A0A9N9CM41_9GLOM</name>
<comment type="caution">
    <text evidence="2">The sequence shown here is derived from an EMBL/GenBank/DDBJ whole genome shotgun (WGS) entry which is preliminary data.</text>
</comment>
<dbReference type="Proteomes" id="UP000789405">
    <property type="component" value="Unassembled WGS sequence"/>
</dbReference>
<evidence type="ECO:0000256" key="1">
    <source>
        <dbReference type="SAM" id="SignalP"/>
    </source>
</evidence>
<gene>
    <name evidence="2" type="ORF">DERYTH_LOCUS7932</name>
</gene>
<proteinExistence type="predicted"/>
<dbReference type="EMBL" id="CAJVPY010003979">
    <property type="protein sequence ID" value="CAG8606865.1"/>
    <property type="molecule type" value="Genomic_DNA"/>
</dbReference>
<organism evidence="2 3">
    <name type="scientific">Dentiscutata erythropus</name>
    <dbReference type="NCBI Taxonomy" id="1348616"/>
    <lineage>
        <taxon>Eukaryota</taxon>
        <taxon>Fungi</taxon>
        <taxon>Fungi incertae sedis</taxon>
        <taxon>Mucoromycota</taxon>
        <taxon>Glomeromycotina</taxon>
        <taxon>Glomeromycetes</taxon>
        <taxon>Diversisporales</taxon>
        <taxon>Gigasporaceae</taxon>
        <taxon>Dentiscutata</taxon>
    </lineage>
</organism>
<feature type="signal peptide" evidence="1">
    <location>
        <begin position="1"/>
        <end position="22"/>
    </location>
</feature>
<reference evidence="2" key="1">
    <citation type="submission" date="2021-06" db="EMBL/GenBank/DDBJ databases">
        <authorList>
            <person name="Kallberg Y."/>
            <person name="Tangrot J."/>
            <person name="Rosling A."/>
        </authorList>
    </citation>
    <scope>NUCLEOTIDE SEQUENCE</scope>
    <source>
        <strain evidence="2">MA453B</strain>
    </source>
</reference>
<evidence type="ECO:0000313" key="2">
    <source>
        <dbReference type="EMBL" id="CAG8606865.1"/>
    </source>
</evidence>
<accession>A0A9N9CM41</accession>
<protein>
    <submittedName>
        <fullName evidence="2">5152_t:CDS:1</fullName>
    </submittedName>
</protein>